<evidence type="ECO:0000313" key="11">
    <source>
        <dbReference type="Proteomes" id="UP001240250"/>
    </source>
</evidence>
<dbReference type="GO" id="GO:0160148">
    <property type="term" value="F:tRNA pseudouridine(55) synthase activity"/>
    <property type="evidence" value="ECO:0007669"/>
    <property type="project" value="UniProtKB-EC"/>
</dbReference>
<dbReference type="Gene3D" id="2.30.130.10">
    <property type="entry name" value="PUA domain"/>
    <property type="match status" value="1"/>
</dbReference>
<comment type="function">
    <text evidence="5">Responsible for synthesis of pseudouridine from uracil-55 in the psi GC loop of transfer RNAs.</text>
</comment>
<sequence>MSRPERAARPPAGPRRPTADDGVLVVDKPAGWTSHDVVARVRRLASTRKVGHAGTLDPMATGVLVVGIGRATRLLTYVTGADKDYTATVRLGVATTTDDAEGETLAVHDASALTRDDLVAPVAALTGDIQQVPSSVSAIKVDGQRAYARVRSGEDVELAARPVHVARFDVLDVRAAAVDGVTVLDVDVAVTCSSGTYVRALARDLGTALGVGGHLTALRRTRVAGYGLADARTLDELAATPEDRPVTVLPLADAARAALPARELDDADARALSYGQGIAPGDAPAGPLAAIGPDGALVAVVERRGPRLHPVVVFSPAAT</sequence>
<dbReference type="PANTHER" id="PTHR13767">
    <property type="entry name" value="TRNA-PSEUDOURIDINE SYNTHASE"/>
    <property type="match status" value="1"/>
</dbReference>
<dbReference type="Proteomes" id="UP001240250">
    <property type="component" value="Unassembled WGS sequence"/>
</dbReference>
<dbReference type="RefSeq" id="WP_070319374.1">
    <property type="nucleotide sequence ID" value="NZ_JAUSVM010000001.1"/>
</dbReference>
<dbReference type="Pfam" id="PF16198">
    <property type="entry name" value="TruB_C_2"/>
    <property type="match status" value="1"/>
</dbReference>
<feature type="active site" description="Nucleophile" evidence="5">
    <location>
        <position position="57"/>
    </location>
</feature>
<protein>
    <recommendedName>
        <fullName evidence="5">tRNA pseudouridine synthase B</fullName>
        <ecNumber evidence="5">5.4.99.25</ecNumber>
    </recommendedName>
    <alternativeName>
        <fullName evidence="5">tRNA pseudouridine(55) synthase</fullName>
        <shortName evidence="5">Psi55 synthase</shortName>
    </alternativeName>
    <alternativeName>
        <fullName evidence="5">tRNA pseudouridylate synthase</fullName>
    </alternativeName>
    <alternativeName>
        <fullName evidence="5">tRNA-uridine isomerase</fullName>
    </alternativeName>
</protein>
<dbReference type="Gene3D" id="3.30.2350.10">
    <property type="entry name" value="Pseudouridine synthase"/>
    <property type="match status" value="1"/>
</dbReference>
<proteinExistence type="inferred from homology"/>
<dbReference type="PANTHER" id="PTHR13767:SF2">
    <property type="entry name" value="PSEUDOURIDYLATE SYNTHASE TRUB1"/>
    <property type="match status" value="1"/>
</dbReference>
<evidence type="ECO:0000256" key="3">
    <source>
        <dbReference type="ARBA" id="ARBA00022694"/>
    </source>
</evidence>
<dbReference type="Pfam" id="PF09142">
    <property type="entry name" value="TruB_C"/>
    <property type="match status" value="1"/>
</dbReference>
<dbReference type="InterPro" id="IPR015947">
    <property type="entry name" value="PUA-like_sf"/>
</dbReference>
<dbReference type="HAMAP" id="MF_01080">
    <property type="entry name" value="TruB_bact"/>
    <property type="match status" value="1"/>
</dbReference>
<evidence type="ECO:0000256" key="5">
    <source>
        <dbReference type="HAMAP-Rule" id="MF_01080"/>
    </source>
</evidence>
<feature type="domain" description="tRNA pseudouridylate synthase B C-terminal" evidence="9">
    <location>
        <begin position="199"/>
        <end position="239"/>
    </location>
</feature>
<keyword evidence="3 5" id="KW-0819">tRNA processing</keyword>
<keyword evidence="4 5" id="KW-0413">Isomerase</keyword>
<comment type="catalytic activity">
    <reaction evidence="1 5">
        <text>uridine(55) in tRNA = pseudouridine(55) in tRNA</text>
        <dbReference type="Rhea" id="RHEA:42532"/>
        <dbReference type="Rhea" id="RHEA-COMP:10101"/>
        <dbReference type="Rhea" id="RHEA-COMP:10102"/>
        <dbReference type="ChEBI" id="CHEBI:65314"/>
        <dbReference type="ChEBI" id="CHEBI:65315"/>
        <dbReference type="EC" id="5.4.99.25"/>
    </reaction>
</comment>
<evidence type="ECO:0000256" key="4">
    <source>
        <dbReference type="ARBA" id="ARBA00023235"/>
    </source>
</evidence>
<dbReference type="InterPro" id="IPR002501">
    <property type="entry name" value="PsdUridine_synth_N"/>
</dbReference>
<dbReference type="EMBL" id="JAUSVM010000001">
    <property type="protein sequence ID" value="MDQ0423825.1"/>
    <property type="molecule type" value="Genomic_DNA"/>
</dbReference>
<keyword evidence="11" id="KW-1185">Reference proteome</keyword>
<reference evidence="10 11" key="1">
    <citation type="submission" date="2023-07" db="EMBL/GenBank/DDBJ databases">
        <title>Sequencing the genomes of 1000 actinobacteria strains.</title>
        <authorList>
            <person name="Klenk H.-P."/>
        </authorList>
    </citation>
    <scope>NUCLEOTIDE SEQUENCE [LARGE SCALE GENOMIC DNA]</scope>
    <source>
        <strain evidence="10 11">DSM 14785</strain>
    </source>
</reference>
<evidence type="ECO:0000313" key="10">
    <source>
        <dbReference type="EMBL" id="MDQ0423825.1"/>
    </source>
</evidence>
<dbReference type="CDD" id="cd02573">
    <property type="entry name" value="PseudoU_synth_EcTruB"/>
    <property type="match status" value="1"/>
</dbReference>
<dbReference type="Pfam" id="PF01509">
    <property type="entry name" value="TruB_N"/>
    <property type="match status" value="1"/>
</dbReference>
<evidence type="ECO:0000256" key="2">
    <source>
        <dbReference type="ARBA" id="ARBA00005642"/>
    </source>
</evidence>
<dbReference type="InterPro" id="IPR036974">
    <property type="entry name" value="PUA_sf"/>
</dbReference>
<name>A0ABU0GEN6_9CELL</name>
<dbReference type="InterPro" id="IPR020103">
    <property type="entry name" value="PsdUridine_synth_cat_dom_sf"/>
</dbReference>
<dbReference type="EC" id="5.4.99.25" evidence="5"/>
<feature type="domain" description="Pseudouridine synthase II N-terminal" evidence="7">
    <location>
        <begin position="42"/>
        <end position="198"/>
    </location>
</feature>
<dbReference type="InterPro" id="IPR014780">
    <property type="entry name" value="tRNA_psdUridine_synth_TruB"/>
</dbReference>
<dbReference type="InterPro" id="IPR032819">
    <property type="entry name" value="TruB_C"/>
</dbReference>
<dbReference type="InterPro" id="IPR015225">
    <property type="entry name" value="tRNA_psdUridine_synth_fam2_C"/>
</dbReference>
<evidence type="ECO:0000259" key="7">
    <source>
        <dbReference type="Pfam" id="PF01509"/>
    </source>
</evidence>
<comment type="caution">
    <text evidence="10">The sequence shown here is derived from an EMBL/GenBank/DDBJ whole genome shotgun (WGS) entry which is preliminary data.</text>
</comment>
<evidence type="ECO:0000256" key="1">
    <source>
        <dbReference type="ARBA" id="ARBA00000385"/>
    </source>
</evidence>
<evidence type="ECO:0000259" key="9">
    <source>
        <dbReference type="Pfam" id="PF16198"/>
    </source>
</evidence>
<evidence type="ECO:0000259" key="8">
    <source>
        <dbReference type="Pfam" id="PF09142"/>
    </source>
</evidence>
<feature type="region of interest" description="Disordered" evidence="6">
    <location>
        <begin position="1"/>
        <end position="21"/>
    </location>
</feature>
<accession>A0ABU0GEN6</accession>
<dbReference type="SUPFAM" id="SSF88697">
    <property type="entry name" value="PUA domain-like"/>
    <property type="match status" value="1"/>
</dbReference>
<comment type="similarity">
    <text evidence="2 5">Belongs to the pseudouridine synthase TruB family. Type 1 subfamily.</text>
</comment>
<gene>
    <name evidence="5" type="primary">truB</name>
    <name evidence="10" type="ORF">JO380_000206</name>
</gene>
<dbReference type="NCBIfam" id="TIGR00431">
    <property type="entry name" value="TruB"/>
    <property type="match status" value="1"/>
</dbReference>
<dbReference type="SUPFAM" id="SSF55120">
    <property type="entry name" value="Pseudouridine synthase"/>
    <property type="match status" value="1"/>
</dbReference>
<organism evidence="10 11">
    <name type="scientific">Cellulomonas iranensis</name>
    <dbReference type="NCBI Taxonomy" id="76862"/>
    <lineage>
        <taxon>Bacteria</taxon>
        <taxon>Bacillati</taxon>
        <taxon>Actinomycetota</taxon>
        <taxon>Actinomycetes</taxon>
        <taxon>Micrococcales</taxon>
        <taxon>Cellulomonadaceae</taxon>
        <taxon>Cellulomonas</taxon>
    </lineage>
</organism>
<feature type="domain" description="tRNA pseudouridine synthase II TruB subfamily 2 C-terminal" evidence="8">
    <location>
        <begin position="260"/>
        <end position="314"/>
    </location>
</feature>
<evidence type="ECO:0000256" key="6">
    <source>
        <dbReference type="SAM" id="MobiDB-lite"/>
    </source>
</evidence>